<accession>A0A415J277</accession>
<name>A0A415J277_BACLI</name>
<dbReference type="EMBL" id="NILC01000030">
    <property type="protein sequence ID" value="TWL21996.1"/>
    <property type="molecule type" value="Genomic_DNA"/>
</dbReference>
<proteinExistence type="predicted"/>
<dbReference type="InterPro" id="IPR035530">
    <property type="entry name" value="PBSX_XtrA"/>
</dbReference>
<organism evidence="1 2">
    <name type="scientific">Bacillus licheniformis</name>
    <dbReference type="NCBI Taxonomy" id="1402"/>
    <lineage>
        <taxon>Bacteria</taxon>
        <taxon>Bacillati</taxon>
        <taxon>Bacillota</taxon>
        <taxon>Bacilli</taxon>
        <taxon>Bacillales</taxon>
        <taxon>Bacillaceae</taxon>
        <taxon>Bacillus</taxon>
    </lineage>
</organism>
<evidence type="ECO:0000313" key="2">
    <source>
        <dbReference type="Proteomes" id="UP000435910"/>
    </source>
</evidence>
<dbReference type="RefSeq" id="WP_011197852.1">
    <property type="nucleotide sequence ID" value="NZ_CAMFKR010000001.1"/>
</dbReference>
<reference evidence="1 2" key="1">
    <citation type="submission" date="2019-06" db="EMBL/GenBank/DDBJ databases">
        <title>Genome sequence analysis of &gt;100 Bacillus licheniformis strains suggests intrinsic resistance to this species.</title>
        <authorList>
            <person name="Wels M."/>
            <person name="Siezen R.J."/>
            <person name="Johansen E."/>
            <person name="Stuer-Lauridsen B."/>
            <person name="Bjerre K."/>
            <person name="Nielsen B.K.K."/>
        </authorList>
    </citation>
    <scope>NUCLEOTIDE SEQUENCE [LARGE SCALE GENOMIC DNA]</scope>
    <source>
        <strain evidence="1 2">BAC-16736</strain>
    </source>
</reference>
<dbReference type="Pfam" id="PF17356">
    <property type="entry name" value="PBSX_XtrA"/>
    <property type="match status" value="1"/>
</dbReference>
<evidence type="ECO:0008006" key="3">
    <source>
        <dbReference type="Google" id="ProtNLM"/>
    </source>
</evidence>
<comment type="caution">
    <text evidence="1">The sequence shown here is derived from an EMBL/GenBank/DDBJ whole genome shotgun (WGS) entry which is preliminary data.</text>
</comment>
<dbReference type="AlphaFoldDB" id="A0A415J277"/>
<dbReference type="Proteomes" id="UP000435910">
    <property type="component" value="Unassembled WGS sequence"/>
</dbReference>
<dbReference type="OMA" id="DFTIQQK"/>
<protein>
    <recommendedName>
        <fullName evidence="3">Phage related protein</fullName>
    </recommendedName>
</protein>
<dbReference type="GeneID" id="92861969"/>
<sequence>MKLKPITINDDLSFTGTMEKGKVRVIVVDGNNGTAHAMDAPEHGKSIIQTVKGTFKRVDFEIGLKVEKDD</sequence>
<evidence type="ECO:0000313" key="1">
    <source>
        <dbReference type="EMBL" id="TWL21996.1"/>
    </source>
</evidence>
<gene>
    <name evidence="1" type="ORF">CHCC16736_0459</name>
</gene>